<feature type="binding site" evidence="14">
    <location>
        <position position="378"/>
    </location>
    <ligand>
        <name>Ca(2+)</name>
        <dbReference type="ChEBI" id="CHEBI:29108"/>
        <label>4</label>
    </ligand>
</feature>
<keyword evidence="18" id="KW-1185">Reference proteome</keyword>
<evidence type="ECO:0000256" key="11">
    <source>
        <dbReference type="ARBA" id="ARBA00023157"/>
    </source>
</evidence>
<dbReference type="Pfam" id="PF00413">
    <property type="entry name" value="Peptidase_M10"/>
    <property type="match status" value="1"/>
</dbReference>
<feature type="binding site" evidence="14">
    <location>
        <position position="380"/>
    </location>
    <ligand>
        <name>Ca(2+)</name>
        <dbReference type="ChEBI" id="CHEBI:29108"/>
        <label>5</label>
    </ligand>
</feature>
<dbReference type="GO" id="GO:0005615">
    <property type="term" value="C:extracellular space"/>
    <property type="evidence" value="ECO:0007669"/>
    <property type="project" value="TreeGrafter"/>
</dbReference>
<dbReference type="PANTHER" id="PTHR10201:SF309">
    <property type="entry name" value="PEPTIDASE METALLOPEPTIDASE DOMAIN-CONTAINING PROTEIN"/>
    <property type="match status" value="1"/>
</dbReference>
<keyword evidence="8 14" id="KW-0106">Calcium</keyword>
<reference evidence="19" key="1">
    <citation type="submission" date="2019-12" db="UniProtKB">
        <authorList>
            <consortium name="WormBaseParasite"/>
        </authorList>
    </citation>
    <scope>IDENTIFICATION</scope>
</reference>
<dbReference type="GO" id="GO:0006508">
    <property type="term" value="P:proteolysis"/>
    <property type="evidence" value="ECO:0007669"/>
    <property type="project" value="UniProtKB-KW"/>
</dbReference>
<evidence type="ECO:0000256" key="4">
    <source>
        <dbReference type="ARBA" id="ARBA00022729"/>
    </source>
</evidence>
<feature type="binding site" evidence="13">
    <location>
        <position position="246"/>
    </location>
    <ligand>
        <name>Zn(2+)</name>
        <dbReference type="ChEBI" id="CHEBI:29105"/>
        <label>2</label>
        <note>catalytic</note>
    </ligand>
</feature>
<evidence type="ECO:0000256" key="13">
    <source>
        <dbReference type="PIRSR" id="PIRSR001191-2"/>
    </source>
</evidence>
<dbReference type="InterPro" id="IPR001818">
    <property type="entry name" value="Pept_M10_metallopeptidase"/>
</dbReference>
<feature type="binding site" evidence="13">
    <location>
        <position position="236"/>
    </location>
    <ligand>
        <name>Zn(2+)</name>
        <dbReference type="ChEBI" id="CHEBI:29105"/>
        <label>2</label>
        <note>catalytic</note>
    </ligand>
</feature>
<feature type="binding site" evidence="14">
    <location>
        <position position="427"/>
    </location>
    <ligand>
        <name>Ca(2+)</name>
        <dbReference type="ChEBI" id="CHEBI:29108"/>
        <label>5</label>
    </ligand>
</feature>
<dbReference type="PANTHER" id="PTHR10201">
    <property type="entry name" value="MATRIX METALLOPROTEINASE"/>
    <property type="match status" value="1"/>
</dbReference>
<comment type="cofactor">
    <cofactor evidence="14">
        <name>Ca(2+)</name>
        <dbReference type="ChEBI" id="CHEBI:29108"/>
    </cofactor>
    <text evidence="14">Can bind about 5 Ca(2+) ions per subunit.</text>
</comment>
<feature type="binding site" evidence="14">
    <location>
        <position position="218"/>
    </location>
    <ligand>
        <name>Ca(2+)</name>
        <dbReference type="ChEBI" id="CHEBI:29108"/>
        <label>3</label>
    </ligand>
</feature>
<feature type="domain" description="Peptidase metallopeptidase" evidence="17">
    <location>
        <begin position="124"/>
        <end position="282"/>
    </location>
</feature>
<dbReference type="Pfam" id="PF01471">
    <property type="entry name" value="PG_binding_1"/>
    <property type="match status" value="1"/>
</dbReference>
<keyword evidence="3 13" id="KW-0479">Metal-binding</keyword>
<evidence type="ECO:0000256" key="16">
    <source>
        <dbReference type="SAM" id="SignalP"/>
    </source>
</evidence>
<keyword evidence="7 13" id="KW-0862">Zinc</keyword>
<evidence type="ECO:0000313" key="18">
    <source>
        <dbReference type="Proteomes" id="UP000046395"/>
    </source>
</evidence>
<feature type="binding site" evidence="14">
    <location>
        <position position="209"/>
    </location>
    <ligand>
        <name>Ca(2+)</name>
        <dbReference type="ChEBI" id="CHEBI:29108"/>
        <label>2</label>
    </ligand>
</feature>
<dbReference type="InterPro" id="IPR033739">
    <property type="entry name" value="M10A_MMP"/>
</dbReference>
<dbReference type="SMART" id="SM00120">
    <property type="entry name" value="HX"/>
    <property type="match status" value="4"/>
</dbReference>
<dbReference type="InterPro" id="IPR000585">
    <property type="entry name" value="Hemopexin-like_dom"/>
</dbReference>
<keyword evidence="9" id="KW-0482">Metalloprotease</keyword>
<evidence type="ECO:0000256" key="2">
    <source>
        <dbReference type="ARBA" id="ARBA00022670"/>
    </source>
</evidence>
<dbReference type="GO" id="GO:0031012">
    <property type="term" value="C:extracellular matrix"/>
    <property type="evidence" value="ECO:0007669"/>
    <property type="project" value="InterPro"/>
</dbReference>
<dbReference type="AlphaFoldDB" id="A0A5S6QCT6"/>
<keyword evidence="6" id="KW-0378">Hydrolase</keyword>
<evidence type="ECO:0000256" key="6">
    <source>
        <dbReference type="ARBA" id="ARBA00022801"/>
    </source>
</evidence>
<evidence type="ECO:0000256" key="7">
    <source>
        <dbReference type="ARBA" id="ARBA00022833"/>
    </source>
</evidence>
<feature type="binding site" evidence="14">
    <location>
        <position position="218"/>
    </location>
    <ligand>
        <name>Ca(2+)</name>
        <dbReference type="ChEBI" id="CHEBI:29108"/>
        <label>1</label>
    </ligand>
</feature>
<protein>
    <submittedName>
        <fullName evidence="19">ZnMc domain-containing protein</fullName>
    </submittedName>
</protein>
<evidence type="ECO:0000256" key="15">
    <source>
        <dbReference type="PROSITE-ProRule" id="PRU01011"/>
    </source>
</evidence>
<feature type="binding site" description="in inhibited form" evidence="14">
    <location>
        <position position="100"/>
    </location>
    <ligand>
        <name>Zn(2+)</name>
        <dbReference type="ChEBI" id="CHEBI:29105"/>
        <label>2</label>
        <note>catalytic</note>
    </ligand>
</feature>
<dbReference type="PROSITE" id="PS51642">
    <property type="entry name" value="HEMOPEXIN_2"/>
    <property type="match status" value="4"/>
</dbReference>
<dbReference type="GO" id="GO:0004222">
    <property type="term" value="F:metalloendopeptidase activity"/>
    <property type="evidence" value="ECO:0007669"/>
    <property type="project" value="InterPro"/>
</dbReference>
<dbReference type="GO" id="GO:0008270">
    <property type="term" value="F:zinc ion binding"/>
    <property type="evidence" value="ECO:0007669"/>
    <property type="project" value="InterPro"/>
</dbReference>
<dbReference type="GO" id="GO:0030574">
    <property type="term" value="P:collagen catabolic process"/>
    <property type="evidence" value="ECO:0007669"/>
    <property type="project" value="TreeGrafter"/>
</dbReference>
<dbReference type="PROSITE" id="PS00024">
    <property type="entry name" value="HEMOPEXIN"/>
    <property type="match status" value="1"/>
</dbReference>
<feature type="signal peptide" evidence="16">
    <location>
        <begin position="1"/>
        <end position="21"/>
    </location>
</feature>
<feature type="binding site" evidence="14">
    <location>
        <position position="254"/>
    </location>
    <ligand>
        <name>Zn(2+)</name>
        <dbReference type="ChEBI" id="CHEBI:29105"/>
        <label>2</label>
        <note>catalytic</note>
    </ligand>
</feature>
<evidence type="ECO:0000256" key="5">
    <source>
        <dbReference type="ARBA" id="ARBA00022737"/>
    </source>
</evidence>
<keyword evidence="11" id="KW-1015">Disulfide bond</keyword>
<feature type="repeat" description="Hemopexin" evidence="15">
    <location>
        <begin position="328"/>
        <end position="373"/>
    </location>
</feature>
<evidence type="ECO:0000256" key="8">
    <source>
        <dbReference type="ARBA" id="ARBA00022837"/>
    </source>
</evidence>
<dbReference type="Proteomes" id="UP000046395">
    <property type="component" value="Unassembled WGS sequence"/>
</dbReference>
<dbReference type="InterPro" id="IPR002477">
    <property type="entry name" value="Peptidoglycan-bd-like"/>
</dbReference>
<evidence type="ECO:0000256" key="14">
    <source>
        <dbReference type="PIRSR" id="PIRSR621190-2"/>
    </source>
</evidence>
<dbReference type="PIRSF" id="PIRSF001191">
    <property type="entry name" value="Peptidase_M10A_matrix"/>
    <property type="match status" value="1"/>
</dbReference>
<dbReference type="GO" id="GO:0030198">
    <property type="term" value="P:extracellular matrix organization"/>
    <property type="evidence" value="ECO:0007669"/>
    <property type="project" value="TreeGrafter"/>
</dbReference>
<feature type="binding site" evidence="14">
    <location>
        <position position="202"/>
    </location>
    <ligand>
        <name>Zn(2+)</name>
        <dbReference type="ChEBI" id="CHEBI:29105"/>
        <label>1</label>
    </ligand>
</feature>
<feature type="repeat" description="Hemopexin" evidence="15">
    <location>
        <begin position="374"/>
        <end position="420"/>
    </location>
</feature>
<dbReference type="SUPFAM" id="SSF50923">
    <property type="entry name" value="Hemopexin-like domain"/>
    <property type="match status" value="1"/>
</dbReference>
<dbReference type="CDD" id="cd04278">
    <property type="entry name" value="ZnMc_MMP"/>
    <property type="match status" value="1"/>
</dbReference>
<feature type="binding site" evidence="14">
    <location>
        <position position="195"/>
    </location>
    <ligand>
        <name>Ca(2+)</name>
        <dbReference type="ChEBI" id="CHEBI:29108"/>
        <label>3</label>
    </ligand>
</feature>
<dbReference type="InterPro" id="IPR036365">
    <property type="entry name" value="PGBD-like_sf"/>
</dbReference>
<dbReference type="InterPro" id="IPR006026">
    <property type="entry name" value="Peptidase_Metallo"/>
</dbReference>
<name>A0A5S6QCT6_TRIMR</name>
<sequence>MIGIAATAALTIIFLKECCLSIPLPMPIIQRHLSNVDLKATYKAAHRYLKRYGYLNVDADGSVTDEQFTEALRLFQKVASLPVTGVLCARTIEKMLQPRCHEADLEPSDDGKAKKSRRKRYVVEGSYWSSSNLTYSISRYSTTADPTSIDDAVRRAFRVWEQHSLLRFKKAPFRMANIDIAFVRRTHGDGEPFDGRGGILAHAFFPQYGGSIHFDDDEAWNPGPAKGLDLYAVAAHEIGHSLGLKHSKNSEALMAPFYQSHTSNEISLHSDDVDALHYLYGSPAEEPSAIWSPTDEVIWPSNKVTDEGNEYFNQQPNSLVNKVDICANPVLDAITVIGNGSTYAFQGEWYWRLNHLSYDDGYPRRISEDWDGLPGNIDAAVTDRLGNTYFFKEDKYWQYDADGRAAVGNPKDISSTFPDTPENLDAAMVWTYDQRFYFFKGKFFWQHLNSSRQAVWPRLIKTISSNFSSRVDAAFTWTNGKNYLFAGPYYYRISGWRVMKAVPGYPRSTGEWWFGCSDGKSIEEP</sequence>
<dbReference type="Pfam" id="PF00045">
    <property type="entry name" value="Hemopexin"/>
    <property type="match status" value="3"/>
</dbReference>
<evidence type="ECO:0000256" key="3">
    <source>
        <dbReference type="ARBA" id="ARBA00022723"/>
    </source>
</evidence>
<dbReference type="InterPro" id="IPR036375">
    <property type="entry name" value="Hemopexin-like_dom_sf"/>
</dbReference>
<keyword evidence="5" id="KW-0677">Repeat</keyword>
<evidence type="ECO:0000256" key="9">
    <source>
        <dbReference type="ARBA" id="ARBA00023049"/>
    </source>
</evidence>
<dbReference type="WBParaSite" id="TMUE_1000005166.1">
    <property type="protein sequence ID" value="TMUE_1000005166.1"/>
    <property type="gene ID" value="WBGene00285282"/>
</dbReference>
<proteinExistence type="inferred from homology"/>
<feature type="binding site" evidence="13">
    <location>
        <position position="240"/>
    </location>
    <ligand>
        <name>Zn(2+)</name>
        <dbReference type="ChEBI" id="CHEBI:29105"/>
        <label>2</label>
        <note>catalytic</note>
    </ligand>
</feature>
<comment type="similarity">
    <text evidence="1">Belongs to the peptidase M10A family.</text>
</comment>
<feature type="binding site" evidence="14">
    <location>
        <position position="215"/>
    </location>
    <ligand>
        <name>Ca(2+)</name>
        <dbReference type="ChEBI" id="CHEBI:29108"/>
        <label>3</label>
    </ligand>
</feature>
<evidence type="ECO:0000313" key="19">
    <source>
        <dbReference type="WBParaSite" id="TMUE_1000005166.1"/>
    </source>
</evidence>
<keyword evidence="4 16" id="KW-0732">Signal</keyword>
<feature type="binding site" evidence="14">
    <location>
        <position position="213"/>
    </location>
    <ligand>
        <name>Zn(2+)</name>
        <dbReference type="ChEBI" id="CHEBI:29105"/>
        <label>1</label>
    </ligand>
</feature>
<evidence type="ECO:0000256" key="12">
    <source>
        <dbReference type="PIRSR" id="PIRSR001191-1"/>
    </source>
</evidence>
<evidence type="ECO:0000256" key="1">
    <source>
        <dbReference type="ARBA" id="ARBA00010370"/>
    </source>
</evidence>
<keyword evidence="2" id="KW-0645">Protease</keyword>
<dbReference type="STRING" id="70415.A0A5S6QCT6"/>
<comment type="cofactor">
    <cofactor evidence="14">
        <name>Zn(2+)</name>
        <dbReference type="ChEBI" id="CHEBI:29105"/>
    </cofactor>
    <text evidence="14">Binds 2 Zn(2+) ions per subunit.</text>
</comment>
<feature type="repeat" description="Hemopexin" evidence="15">
    <location>
        <begin position="421"/>
        <end position="467"/>
    </location>
</feature>
<dbReference type="InterPro" id="IPR021190">
    <property type="entry name" value="Pept_M10A"/>
</dbReference>
<accession>A0A5S6QCT6</accession>
<dbReference type="SMART" id="SM00235">
    <property type="entry name" value="ZnMc"/>
    <property type="match status" value="1"/>
</dbReference>
<feature type="active site" evidence="12">
    <location>
        <position position="237"/>
    </location>
</feature>
<feature type="binding site" evidence="14">
    <location>
        <position position="194"/>
    </location>
    <ligand>
        <name>Ca(2+)</name>
        <dbReference type="ChEBI" id="CHEBI:29108"/>
        <label>3</label>
    </ligand>
</feature>
<feature type="repeat" description="Hemopexin" evidence="15">
    <location>
        <begin position="468"/>
        <end position="516"/>
    </location>
</feature>
<feature type="binding site" evidence="14">
    <location>
        <position position="332"/>
    </location>
    <ligand>
        <name>Ca(2+)</name>
        <dbReference type="ChEBI" id="CHEBI:29108"/>
        <label>4</label>
    </ligand>
</feature>
<dbReference type="SUPFAM" id="SSF47090">
    <property type="entry name" value="PGBD-like"/>
    <property type="match status" value="1"/>
</dbReference>
<feature type="chain" id="PRO_5024449026" evidence="16">
    <location>
        <begin position="22"/>
        <end position="525"/>
    </location>
</feature>
<dbReference type="SUPFAM" id="SSF55486">
    <property type="entry name" value="Metalloproteases ('zincins'), catalytic domain"/>
    <property type="match status" value="1"/>
</dbReference>
<evidence type="ECO:0000256" key="10">
    <source>
        <dbReference type="ARBA" id="ARBA00023145"/>
    </source>
</evidence>
<feature type="binding site" evidence="14">
    <location>
        <position position="189"/>
    </location>
    <ligand>
        <name>Zn(2+)</name>
        <dbReference type="ChEBI" id="CHEBI:29105"/>
        <label>1</label>
    </ligand>
</feature>
<feature type="binding site" evidence="14">
    <location>
        <position position="334"/>
    </location>
    <ligand>
        <name>Ca(2+)</name>
        <dbReference type="ChEBI" id="CHEBI:29108"/>
        <label>5</label>
    </ligand>
</feature>
<dbReference type="Gene3D" id="2.110.10.10">
    <property type="entry name" value="Hemopexin-like domain"/>
    <property type="match status" value="1"/>
</dbReference>
<dbReference type="InterPro" id="IPR018487">
    <property type="entry name" value="Hemopexin-like_repeat"/>
</dbReference>
<feature type="binding site" evidence="14">
    <location>
        <position position="472"/>
    </location>
    <ligand>
        <name>Ca(2+)</name>
        <dbReference type="ChEBI" id="CHEBI:29108"/>
        <label>4</label>
    </ligand>
</feature>
<keyword evidence="10" id="KW-0865">Zymogen</keyword>
<feature type="binding site" evidence="14">
    <location>
        <position position="216"/>
    </location>
    <ligand>
        <name>Ca(2+)</name>
        <dbReference type="ChEBI" id="CHEBI:29108"/>
        <label>1</label>
    </ligand>
</feature>
<dbReference type="Gene3D" id="3.40.390.10">
    <property type="entry name" value="Collagenase (Catalytic Domain)"/>
    <property type="match status" value="1"/>
</dbReference>
<dbReference type="InterPro" id="IPR018486">
    <property type="entry name" value="Hemopexin_CS"/>
</dbReference>
<organism evidence="18 19">
    <name type="scientific">Trichuris muris</name>
    <name type="common">Mouse whipworm</name>
    <dbReference type="NCBI Taxonomy" id="70415"/>
    <lineage>
        <taxon>Eukaryota</taxon>
        <taxon>Metazoa</taxon>
        <taxon>Ecdysozoa</taxon>
        <taxon>Nematoda</taxon>
        <taxon>Enoplea</taxon>
        <taxon>Dorylaimia</taxon>
        <taxon>Trichinellida</taxon>
        <taxon>Trichuridae</taxon>
        <taxon>Trichuris</taxon>
    </lineage>
</organism>
<feature type="binding site" evidence="14">
    <location>
        <position position="187"/>
    </location>
    <ligand>
        <name>Zn(2+)</name>
        <dbReference type="ChEBI" id="CHEBI:29105"/>
        <label>1</label>
    </ligand>
</feature>
<dbReference type="PRINTS" id="PR00138">
    <property type="entry name" value="MATRIXIN"/>
</dbReference>
<dbReference type="CDD" id="cd00094">
    <property type="entry name" value="HX"/>
    <property type="match status" value="1"/>
</dbReference>
<dbReference type="InterPro" id="IPR024079">
    <property type="entry name" value="MetalloPept_cat_dom_sf"/>
</dbReference>
<evidence type="ECO:0000259" key="17">
    <source>
        <dbReference type="SMART" id="SM00235"/>
    </source>
</evidence>